<feature type="domain" description="DUF7887" evidence="2">
    <location>
        <begin position="91"/>
        <end position="147"/>
    </location>
</feature>
<proteinExistence type="predicted"/>
<protein>
    <recommendedName>
        <fullName evidence="2">DUF7887 domain-containing protein</fullName>
    </recommendedName>
</protein>
<evidence type="ECO:0000259" key="2">
    <source>
        <dbReference type="Pfam" id="PF25397"/>
    </source>
</evidence>
<dbReference type="EMBL" id="ABEU02000017">
    <property type="status" value="NOT_ANNOTATED_CDS"/>
    <property type="molecule type" value="Genomic_DNA"/>
</dbReference>
<feature type="transmembrane region" description="Helical" evidence="1">
    <location>
        <begin position="125"/>
        <end position="146"/>
    </location>
</feature>
<dbReference type="PANTHER" id="PTHR38389">
    <property type="entry name" value="DNA-DIRECTED RNA POLYMERASE SUBUNIT BETA"/>
    <property type="match status" value="1"/>
</dbReference>
<dbReference type="AlphaFoldDB" id="A0A7I4BHU7"/>
<keyword evidence="1" id="KW-0472">Membrane</keyword>
<evidence type="ECO:0000313" key="3">
    <source>
        <dbReference type="EnsemblPlants" id="Pp3c17_8590V3.4"/>
    </source>
</evidence>
<dbReference type="Gramene" id="Pp3c17_8590V3.4">
    <property type="protein sequence ID" value="Pp3c17_8590V3.4"/>
    <property type="gene ID" value="Pp3c17_8590"/>
</dbReference>
<reference evidence="3 4" key="1">
    <citation type="journal article" date="2008" name="Science">
        <title>The Physcomitrella genome reveals evolutionary insights into the conquest of land by plants.</title>
        <authorList>
            <person name="Rensing S."/>
            <person name="Lang D."/>
            <person name="Zimmer A."/>
            <person name="Terry A."/>
            <person name="Salamov A."/>
            <person name="Shapiro H."/>
            <person name="Nishiyama T."/>
            <person name="Perroud P.-F."/>
            <person name="Lindquist E."/>
            <person name="Kamisugi Y."/>
            <person name="Tanahashi T."/>
            <person name="Sakakibara K."/>
            <person name="Fujita T."/>
            <person name="Oishi K."/>
            <person name="Shin-I T."/>
            <person name="Kuroki Y."/>
            <person name="Toyoda A."/>
            <person name="Suzuki Y."/>
            <person name="Hashimoto A."/>
            <person name="Yamaguchi K."/>
            <person name="Sugano A."/>
            <person name="Kohara Y."/>
            <person name="Fujiyama A."/>
            <person name="Anterola A."/>
            <person name="Aoki S."/>
            <person name="Ashton N."/>
            <person name="Barbazuk W.B."/>
            <person name="Barker E."/>
            <person name="Bennetzen J."/>
            <person name="Bezanilla M."/>
            <person name="Blankenship R."/>
            <person name="Cho S.H."/>
            <person name="Dutcher S."/>
            <person name="Estelle M."/>
            <person name="Fawcett J.A."/>
            <person name="Gundlach H."/>
            <person name="Hanada K."/>
            <person name="Heyl A."/>
            <person name="Hicks K.A."/>
            <person name="Hugh J."/>
            <person name="Lohr M."/>
            <person name="Mayer K."/>
            <person name="Melkozernov A."/>
            <person name="Murata T."/>
            <person name="Nelson D."/>
            <person name="Pils B."/>
            <person name="Prigge M."/>
            <person name="Reiss B."/>
            <person name="Renner T."/>
            <person name="Rombauts S."/>
            <person name="Rushton P."/>
            <person name="Sanderfoot A."/>
            <person name="Schween G."/>
            <person name="Shiu S.-H."/>
            <person name="Stueber K."/>
            <person name="Theodoulou F.L."/>
            <person name="Tu H."/>
            <person name="Van de Peer Y."/>
            <person name="Verrier P.J."/>
            <person name="Waters E."/>
            <person name="Wood A."/>
            <person name="Yang L."/>
            <person name="Cove D."/>
            <person name="Cuming A."/>
            <person name="Hasebe M."/>
            <person name="Lucas S."/>
            <person name="Mishler D.B."/>
            <person name="Reski R."/>
            <person name="Grigoriev I."/>
            <person name="Quatrano R.S."/>
            <person name="Boore J.L."/>
        </authorList>
    </citation>
    <scope>NUCLEOTIDE SEQUENCE [LARGE SCALE GENOMIC DNA]</scope>
    <source>
        <strain evidence="3 4">cv. Gransden 2004</strain>
    </source>
</reference>
<evidence type="ECO:0000256" key="1">
    <source>
        <dbReference type="SAM" id="Phobius"/>
    </source>
</evidence>
<evidence type="ECO:0000313" key="4">
    <source>
        <dbReference type="Proteomes" id="UP000006727"/>
    </source>
</evidence>
<reference evidence="3" key="3">
    <citation type="submission" date="2020-12" db="UniProtKB">
        <authorList>
            <consortium name="EnsemblPlants"/>
        </authorList>
    </citation>
    <scope>IDENTIFICATION</scope>
</reference>
<keyword evidence="1" id="KW-1133">Transmembrane helix</keyword>
<keyword evidence="1" id="KW-0812">Transmembrane</keyword>
<dbReference type="GeneID" id="112294090"/>
<dbReference type="RefSeq" id="XP_024400010.1">
    <property type="nucleotide sequence ID" value="XM_024544242.2"/>
</dbReference>
<dbReference type="PANTHER" id="PTHR38389:SF1">
    <property type="entry name" value="DNA-DIRECTED RNA POLYMERASE SUBUNIT BETA"/>
    <property type="match status" value="1"/>
</dbReference>
<accession>A0A7I4BHU7</accession>
<dbReference type="Pfam" id="PF25397">
    <property type="entry name" value="DUF7887"/>
    <property type="match status" value="1"/>
</dbReference>
<dbReference type="InterPro" id="IPR057209">
    <property type="entry name" value="DUF7887"/>
</dbReference>
<name>A0A7I4BHU7_PHYPA</name>
<gene>
    <name evidence="3" type="primary">LOC112294090</name>
</gene>
<dbReference type="Proteomes" id="UP000006727">
    <property type="component" value="Chromosome 17"/>
</dbReference>
<feature type="transmembrane region" description="Helical" evidence="1">
    <location>
        <begin position="85"/>
        <end position="105"/>
    </location>
</feature>
<sequence>MAICVLIPARPLTRGATRIHDSGIARFCSSDGELVSVLFKNRVAFGRELGFTSQGMPVFSRKRRVIATAQERDEDRLQGGGEKPFYAAIEFWIQAALVVVAFGFVDAGYSGDWSRIGALSPETEAQLRTAAYFVVPFSASVVWAIGKRKNTS</sequence>
<organism evidence="3 4">
    <name type="scientific">Physcomitrium patens</name>
    <name type="common">Spreading-leaved earth moss</name>
    <name type="synonym">Physcomitrella patens</name>
    <dbReference type="NCBI Taxonomy" id="3218"/>
    <lineage>
        <taxon>Eukaryota</taxon>
        <taxon>Viridiplantae</taxon>
        <taxon>Streptophyta</taxon>
        <taxon>Embryophyta</taxon>
        <taxon>Bryophyta</taxon>
        <taxon>Bryophytina</taxon>
        <taxon>Bryopsida</taxon>
        <taxon>Funariidae</taxon>
        <taxon>Funariales</taxon>
        <taxon>Funariaceae</taxon>
        <taxon>Physcomitrium</taxon>
    </lineage>
</organism>
<keyword evidence="4" id="KW-1185">Reference proteome</keyword>
<dbReference type="EnsemblPlants" id="Pp3c17_8590V3.4">
    <property type="protein sequence ID" value="Pp3c17_8590V3.4"/>
    <property type="gene ID" value="Pp3c17_8590"/>
</dbReference>
<reference evidence="3 4" key="2">
    <citation type="journal article" date="2018" name="Plant J.">
        <title>The Physcomitrella patens chromosome-scale assembly reveals moss genome structure and evolution.</title>
        <authorList>
            <person name="Lang D."/>
            <person name="Ullrich K.K."/>
            <person name="Murat F."/>
            <person name="Fuchs J."/>
            <person name="Jenkins J."/>
            <person name="Haas F.B."/>
            <person name="Piednoel M."/>
            <person name="Gundlach H."/>
            <person name="Van Bel M."/>
            <person name="Meyberg R."/>
            <person name="Vives C."/>
            <person name="Morata J."/>
            <person name="Symeonidi A."/>
            <person name="Hiss M."/>
            <person name="Muchero W."/>
            <person name="Kamisugi Y."/>
            <person name="Saleh O."/>
            <person name="Blanc G."/>
            <person name="Decker E.L."/>
            <person name="van Gessel N."/>
            <person name="Grimwood J."/>
            <person name="Hayes R.D."/>
            <person name="Graham S.W."/>
            <person name="Gunter L.E."/>
            <person name="McDaniel S.F."/>
            <person name="Hoernstein S.N.W."/>
            <person name="Larsson A."/>
            <person name="Li F.W."/>
            <person name="Perroud P.F."/>
            <person name="Phillips J."/>
            <person name="Ranjan P."/>
            <person name="Rokshar D.S."/>
            <person name="Rothfels C.J."/>
            <person name="Schneider L."/>
            <person name="Shu S."/>
            <person name="Stevenson D.W."/>
            <person name="Thummler F."/>
            <person name="Tillich M."/>
            <person name="Villarreal Aguilar J.C."/>
            <person name="Widiez T."/>
            <person name="Wong G.K."/>
            <person name="Wymore A."/>
            <person name="Zhang Y."/>
            <person name="Zimmer A.D."/>
            <person name="Quatrano R.S."/>
            <person name="Mayer K.F.X."/>
            <person name="Goodstein D."/>
            <person name="Casacuberta J.M."/>
            <person name="Vandepoele K."/>
            <person name="Reski R."/>
            <person name="Cuming A.C."/>
            <person name="Tuskan G.A."/>
            <person name="Maumus F."/>
            <person name="Salse J."/>
            <person name="Schmutz J."/>
            <person name="Rensing S.A."/>
        </authorList>
    </citation>
    <scope>NUCLEOTIDE SEQUENCE [LARGE SCALE GENOMIC DNA]</scope>
    <source>
        <strain evidence="3 4">cv. Gransden 2004</strain>
    </source>
</reference>